<organism evidence="2 3">
    <name type="scientific">Suillus discolor</name>
    <dbReference type="NCBI Taxonomy" id="1912936"/>
    <lineage>
        <taxon>Eukaryota</taxon>
        <taxon>Fungi</taxon>
        <taxon>Dikarya</taxon>
        <taxon>Basidiomycota</taxon>
        <taxon>Agaricomycotina</taxon>
        <taxon>Agaricomycetes</taxon>
        <taxon>Agaricomycetidae</taxon>
        <taxon>Boletales</taxon>
        <taxon>Suillineae</taxon>
        <taxon>Suillaceae</taxon>
        <taxon>Suillus</taxon>
    </lineage>
</organism>
<gene>
    <name evidence="2" type="ORF">F5147DRAFT_656951</name>
</gene>
<sequence length="107" mass="11660">MSSKKSPGGTSLKKSKVGRMERQELTRERNGQRTTRSLSANTRGGLRLDNCRVDYTSCAGKEKQYERSAKADAGDGYNVHGGDSGNKANHEDSGETRPGQDEDSYTS</sequence>
<comment type="caution">
    <text evidence="2">The sequence shown here is derived from an EMBL/GenBank/DDBJ whole genome shotgun (WGS) entry which is preliminary data.</text>
</comment>
<feature type="compositionally biased region" description="Basic and acidic residues" evidence="1">
    <location>
        <begin position="88"/>
        <end position="100"/>
    </location>
</feature>
<dbReference type="Proteomes" id="UP000823399">
    <property type="component" value="Unassembled WGS sequence"/>
</dbReference>
<name>A0A9P7EXY9_9AGAM</name>
<evidence type="ECO:0000313" key="3">
    <source>
        <dbReference type="Proteomes" id="UP000823399"/>
    </source>
</evidence>
<feature type="compositionally biased region" description="Polar residues" evidence="1">
    <location>
        <begin position="32"/>
        <end position="42"/>
    </location>
</feature>
<dbReference type="EMBL" id="JABBWM010000075">
    <property type="protein sequence ID" value="KAG2095306.1"/>
    <property type="molecule type" value="Genomic_DNA"/>
</dbReference>
<dbReference type="OrthoDB" id="10568747at2759"/>
<proteinExistence type="predicted"/>
<feature type="region of interest" description="Disordered" evidence="1">
    <location>
        <begin position="1"/>
        <end position="107"/>
    </location>
</feature>
<accession>A0A9P7EXY9</accession>
<dbReference type="AlphaFoldDB" id="A0A9P7EXY9"/>
<evidence type="ECO:0000313" key="2">
    <source>
        <dbReference type="EMBL" id="KAG2095306.1"/>
    </source>
</evidence>
<protein>
    <submittedName>
        <fullName evidence="2">Uncharacterized protein</fullName>
    </submittedName>
</protein>
<evidence type="ECO:0000256" key="1">
    <source>
        <dbReference type="SAM" id="MobiDB-lite"/>
    </source>
</evidence>
<dbReference type="GeneID" id="64696440"/>
<keyword evidence="3" id="KW-1185">Reference proteome</keyword>
<feature type="compositionally biased region" description="Basic and acidic residues" evidence="1">
    <location>
        <begin position="18"/>
        <end position="31"/>
    </location>
</feature>
<feature type="compositionally biased region" description="Basic and acidic residues" evidence="1">
    <location>
        <begin position="60"/>
        <end position="73"/>
    </location>
</feature>
<reference evidence="2" key="1">
    <citation type="journal article" date="2020" name="New Phytol.">
        <title>Comparative genomics reveals dynamic genome evolution in host specialist ectomycorrhizal fungi.</title>
        <authorList>
            <person name="Lofgren L.A."/>
            <person name="Nguyen N.H."/>
            <person name="Vilgalys R."/>
            <person name="Ruytinx J."/>
            <person name="Liao H.L."/>
            <person name="Branco S."/>
            <person name="Kuo A."/>
            <person name="LaButti K."/>
            <person name="Lipzen A."/>
            <person name="Andreopoulos W."/>
            <person name="Pangilinan J."/>
            <person name="Riley R."/>
            <person name="Hundley H."/>
            <person name="Na H."/>
            <person name="Barry K."/>
            <person name="Grigoriev I.V."/>
            <person name="Stajich J.E."/>
            <person name="Kennedy P.G."/>
        </authorList>
    </citation>
    <scope>NUCLEOTIDE SEQUENCE</scope>
    <source>
        <strain evidence="2">FC423</strain>
    </source>
</reference>
<dbReference type="RefSeq" id="XP_041287821.1">
    <property type="nucleotide sequence ID" value="XM_041434181.1"/>
</dbReference>